<feature type="compositionally biased region" description="Low complexity" evidence="1">
    <location>
        <begin position="1"/>
        <end position="31"/>
    </location>
</feature>
<keyword evidence="3" id="KW-1185">Reference proteome</keyword>
<proteinExistence type="predicted"/>
<protein>
    <submittedName>
        <fullName evidence="2">Uncharacterized protein</fullName>
    </submittedName>
</protein>
<sequence length="112" mass="11712">MAARWSLSKALAAAPPSRSPFPTSRSGSTRPAAACAARLEGSYSLTGEHNGLPSAIARNKEPANARTAKLLPDRLLFGNSVAREHSTFAAGRQDRIAGYAKHGLLRARSSAG</sequence>
<evidence type="ECO:0000313" key="3">
    <source>
        <dbReference type="Proteomes" id="UP000012062"/>
    </source>
</evidence>
<dbReference type="AlphaFoldDB" id="M5EHP6"/>
<feature type="region of interest" description="Disordered" evidence="1">
    <location>
        <begin position="1"/>
        <end position="33"/>
    </location>
</feature>
<evidence type="ECO:0000256" key="1">
    <source>
        <dbReference type="SAM" id="MobiDB-lite"/>
    </source>
</evidence>
<evidence type="ECO:0000313" key="2">
    <source>
        <dbReference type="EMBL" id="CCV03872.1"/>
    </source>
</evidence>
<gene>
    <name evidence="2" type="ORF">MESS2_1150006</name>
</gene>
<reference evidence="2 3" key="1">
    <citation type="submission" date="2013-02" db="EMBL/GenBank/DDBJ databases">
        <authorList>
            <person name="Genoscope - CEA"/>
        </authorList>
    </citation>
    <scope>NUCLEOTIDE SEQUENCE [LARGE SCALE GENOMIC DNA]</scope>
    <source>
        <strain evidence="2 3">STM 2683</strain>
    </source>
</reference>
<dbReference type="EMBL" id="CAUM01000019">
    <property type="protein sequence ID" value="CCV03872.1"/>
    <property type="molecule type" value="Genomic_DNA"/>
</dbReference>
<dbReference type="STRING" id="1297569.MESS2_1150006"/>
<accession>M5EHP6</accession>
<dbReference type="Proteomes" id="UP000012062">
    <property type="component" value="Unassembled WGS sequence"/>
</dbReference>
<comment type="caution">
    <text evidence="2">The sequence shown here is derived from an EMBL/GenBank/DDBJ whole genome shotgun (WGS) entry which is preliminary data.</text>
</comment>
<name>M5EHP6_9HYPH</name>
<organism evidence="2 3">
    <name type="scientific">Mesorhizobium metallidurans STM 2683</name>
    <dbReference type="NCBI Taxonomy" id="1297569"/>
    <lineage>
        <taxon>Bacteria</taxon>
        <taxon>Pseudomonadati</taxon>
        <taxon>Pseudomonadota</taxon>
        <taxon>Alphaproteobacteria</taxon>
        <taxon>Hyphomicrobiales</taxon>
        <taxon>Phyllobacteriaceae</taxon>
        <taxon>Mesorhizobium</taxon>
    </lineage>
</organism>